<keyword evidence="2 6" id="KW-0472">Membrane</keyword>
<dbReference type="InterPro" id="IPR013783">
    <property type="entry name" value="Ig-like_fold"/>
</dbReference>
<evidence type="ECO:0000259" key="7">
    <source>
        <dbReference type="PROSITE" id="PS50835"/>
    </source>
</evidence>
<comment type="subcellular location">
    <subcellularLocation>
        <location evidence="1">Membrane</location>
        <topology evidence="1">Single-pass type I membrane protein</topology>
    </subcellularLocation>
</comment>
<keyword evidence="4" id="KW-0325">Glycoprotein</keyword>
<dbReference type="InterPro" id="IPR036179">
    <property type="entry name" value="Ig-like_dom_sf"/>
</dbReference>
<dbReference type="Pfam" id="PF13927">
    <property type="entry name" value="Ig_3"/>
    <property type="match status" value="2"/>
</dbReference>
<evidence type="ECO:0000256" key="6">
    <source>
        <dbReference type="SAM" id="Phobius"/>
    </source>
</evidence>
<dbReference type="CDD" id="cd00063">
    <property type="entry name" value="FN3"/>
    <property type="match status" value="1"/>
</dbReference>
<dbReference type="GO" id="GO:0050839">
    <property type="term" value="F:cell adhesion molecule binding"/>
    <property type="evidence" value="ECO:0007669"/>
    <property type="project" value="TreeGrafter"/>
</dbReference>
<feature type="transmembrane region" description="Helical" evidence="6">
    <location>
        <begin position="683"/>
        <end position="705"/>
    </location>
</feature>
<keyword evidence="5" id="KW-0393">Immunoglobulin domain</keyword>
<dbReference type="PANTHER" id="PTHR11640:SF31">
    <property type="entry name" value="IRREGULAR CHIASM C-ROUGHEST PROTEIN-RELATED"/>
    <property type="match status" value="1"/>
</dbReference>
<evidence type="ECO:0000256" key="2">
    <source>
        <dbReference type="ARBA" id="ARBA00023136"/>
    </source>
</evidence>
<evidence type="ECO:0000259" key="8">
    <source>
        <dbReference type="PROSITE" id="PS50853"/>
    </source>
</evidence>
<dbReference type="EnsemblMetazoa" id="G664.1">
    <property type="protein sequence ID" value="G664.1:cds"/>
    <property type="gene ID" value="G664"/>
</dbReference>
<dbReference type="InterPro" id="IPR007110">
    <property type="entry name" value="Ig-like_dom"/>
</dbReference>
<dbReference type="SMART" id="SM00409">
    <property type="entry name" value="IG"/>
    <property type="match status" value="4"/>
</dbReference>
<dbReference type="InterPro" id="IPR003599">
    <property type="entry name" value="Ig_sub"/>
</dbReference>
<dbReference type="SMART" id="SM00060">
    <property type="entry name" value="FN3"/>
    <property type="match status" value="1"/>
</dbReference>
<dbReference type="InterPro" id="IPR003961">
    <property type="entry name" value="FN3_dom"/>
</dbReference>
<protein>
    <submittedName>
        <fullName evidence="9">Uncharacterized protein</fullName>
    </submittedName>
</protein>
<evidence type="ECO:0000256" key="3">
    <source>
        <dbReference type="ARBA" id="ARBA00023157"/>
    </source>
</evidence>
<proteinExistence type="predicted"/>
<dbReference type="GO" id="GO:0005911">
    <property type="term" value="C:cell-cell junction"/>
    <property type="evidence" value="ECO:0007669"/>
    <property type="project" value="TreeGrafter"/>
</dbReference>
<dbReference type="PANTHER" id="PTHR11640">
    <property type="entry name" value="NEPHRIN"/>
    <property type="match status" value="1"/>
</dbReference>
<accession>A0A8W8NKS0</accession>
<sequence length="811" mass="90215">MVFFSVGITFRVHPSNIVEVNEVVTLQCALDPNPTPPVVVFFSYDFGKILCSLEPYNGVCKNASSSCVTRYNGSCSNETVFSMQVNVSWTWNGKSLSCNSLYSNSNTINLTVTVPVTSVTLTLNSTTVIAGQQINLTCTTSYCNPPADITWYKSSTDITSQSTYTRVALNGSVKTTSQLLNRVVKTDNGQDVFCTASNTPSLSVKSMVYTLTVLYKPEVISTTSSPYRIIEGHTAALECRVTAANPNSRITWAWYKIDNPGTVLHNGSKFTVPNIKRKMSGSYSCTASNSVGTSEAVDINIDIQYKPEVRSSASSPYRVIEGQTAVLGSTVTDANPNTSILWKWFKTDNLTDVLYNGSRFVIQNIMRDRSGSYSCTASNSVGTSEAVDAYLDVQYKPEIIHKPSTLVNENEKVILTRTIDSNPSADVLWYSGKLLLLSQLSVKNATFTIEKASCTDTTNFTLVASNKVQRNVTALVELIVNCKPMVDNKKINLGVTGNTGLNFSIMVIAYPEPQYELEYENGTRNDEFIESITKHAVNYYTINFHHKTLRECDYGTYHLMIRNSYGLSTVKVNIFKQRKPDNPRNIRVTCEGTRATVQWISSFNGGDRQTFNVFALNGHQGGNRSIQIPDMGENKTHRAYVQNLQPSMTYVFYVSAQNNHGFSISDIISCITSKEISHSQTGAIAGGVAGTLVLIMIVVVTVFLVHKRYTYHITFKKRKSEEVNEADKDTSPYSNLTEQQQGNVEKNMYDELKGNESARNYEAVLMKENFIKNCKRPNLMVMMAKEIHSNEPMKPLQSSMDNFTMMKATEE</sequence>
<name>A0A8W8NKS0_MAGGI</name>
<feature type="domain" description="Ig-like" evidence="7">
    <location>
        <begin position="217"/>
        <end position="300"/>
    </location>
</feature>
<dbReference type="Proteomes" id="UP000005408">
    <property type="component" value="Unassembled WGS sequence"/>
</dbReference>
<dbReference type="InterPro" id="IPR036116">
    <property type="entry name" value="FN3_sf"/>
</dbReference>
<evidence type="ECO:0000256" key="4">
    <source>
        <dbReference type="ARBA" id="ARBA00023180"/>
    </source>
</evidence>
<dbReference type="InterPro" id="IPR051275">
    <property type="entry name" value="Cell_adhesion_signaling"/>
</dbReference>
<keyword evidence="6" id="KW-0812">Transmembrane</keyword>
<evidence type="ECO:0000256" key="5">
    <source>
        <dbReference type="ARBA" id="ARBA00023319"/>
    </source>
</evidence>
<keyword evidence="10" id="KW-1185">Reference proteome</keyword>
<keyword evidence="6" id="KW-1133">Transmembrane helix</keyword>
<dbReference type="InterPro" id="IPR003598">
    <property type="entry name" value="Ig_sub2"/>
</dbReference>
<dbReference type="Pfam" id="PF00041">
    <property type="entry name" value="fn3"/>
    <property type="match status" value="1"/>
</dbReference>
<organism evidence="9 10">
    <name type="scientific">Magallana gigas</name>
    <name type="common">Pacific oyster</name>
    <name type="synonym">Crassostrea gigas</name>
    <dbReference type="NCBI Taxonomy" id="29159"/>
    <lineage>
        <taxon>Eukaryota</taxon>
        <taxon>Metazoa</taxon>
        <taxon>Spiralia</taxon>
        <taxon>Lophotrochozoa</taxon>
        <taxon>Mollusca</taxon>
        <taxon>Bivalvia</taxon>
        <taxon>Autobranchia</taxon>
        <taxon>Pteriomorphia</taxon>
        <taxon>Ostreida</taxon>
        <taxon>Ostreoidea</taxon>
        <taxon>Ostreidae</taxon>
        <taxon>Magallana</taxon>
    </lineage>
</organism>
<dbReference type="SUPFAM" id="SSF48726">
    <property type="entry name" value="Immunoglobulin"/>
    <property type="match status" value="4"/>
</dbReference>
<evidence type="ECO:0000313" key="9">
    <source>
        <dbReference type="EnsemblMetazoa" id="G664.1:cds"/>
    </source>
</evidence>
<keyword evidence="3" id="KW-1015">Disulfide bond</keyword>
<dbReference type="Gene3D" id="2.60.40.10">
    <property type="entry name" value="Immunoglobulins"/>
    <property type="match status" value="5"/>
</dbReference>
<dbReference type="GO" id="GO:0098609">
    <property type="term" value="P:cell-cell adhesion"/>
    <property type="evidence" value="ECO:0007669"/>
    <property type="project" value="TreeGrafter"/>
</dbReference>
<dbReference type="AlphaFoldDB" id="A0A8W8NKS0"/>
<feature type="domain" description="Ig-like" evidence="7">
    <location>
        <begin position="115"/>
        <end position="212"/>
    </location>
</feature>
<evidence type="ECO:0000313" key="10">
    <source>
        <dbReference type="Proteomes" id="UP000005408"/>
    </source>
</evidence>
<evidence type="ECO:0000256" key="1">
    <source>
        <dbReference type="ARBA" id="ARBA00004479"/>
    </source>
</evidence>
<dbReference type="GO" id="GO:0005886">
    <property type="term" value="C:plasma membrane"/>
    <property type="evidence" value="ECO:0007669"/>
    <property type="project" value="TreeGrafter"/>
</dbReference>
<dbReference type="CDD" id="cd12087">
    <property type="entry name" value="TM_EGFR-like"/>
    <property type="match status" value="1"/>
</dbReference>
<dbReference type="SUPFAM" id="SSF49265">
    <property type="entry name" value="Fibronectin type III"/>
    <property type="match status" value="1"/>
</dbReference>
<feature type="domain" description="Ig-like" evidence="7">
    <location>
        <begin position="307"/>
        <end position="388"/>
    </location>
</feature>
<dbReference type="InterPro" id="IPR013162">
    <property type="entry name" value="CD80_C2-set"/>
</dbReference>
<dbReference type="PROSITE" id="PS50835">
    <property type="entry name" value="IG_LIKE"/>
    <property type="match status" value="3"/>
</dbReference>
<dbReference type="SMART" id="SM00408">
    <property type="entry name" value="IGc2"/>
    <property type="match status" value="3"/>
</dbReference>
<reference evidence="9" key="1">
    <citation type="submission" date="2022-08" db="UniProtKB">
        <authorList>
            <consortium name="EnsemblMetazoa"/>
        </authorList>
    </citation>
    <scope>IDENTIFICATION</scope>
    <source>
        <strain evidence="9">05x7-T-G4-1.051#20</strain>
    </source>
</reference>
<feature type="domain" description="Fibronectin type-III" evidence="8">
    <location>
        <begin position="579"/>
        <end position="676"/>
    </location>
</feature>
<dbReference type="Pfam" id="PF08205">
    <property type="entry name" value="C2-set_2"/>
    <property type="match status" value="1"/>
</dbReference>
<dbReference type="PROSITE" id="PS50853">
    <property type="entry name" value="FN3"/>
    <property type="match status" value="1"/>
</dbReference>